<accession>A0A4P7BXT5</accession>
<keyword evidence="1" id="KW-1133">Transmembrane helix</keyword>
<dbReference type="OrthoDB" id="256399at2"/>
<gene>
    <name evidence="2" type="ORF">E3U44_10945</name>
</gene>
<keyword evidence="3" id="KW-1185">Reference proteome</keyword>
<evidence type="ECO:0000313" key="3">
    <source>
        <dbReference type="Proteomes" id="UP000294325"/>
    </source>
</evidence>
<feature type="transmembrane region" description="Helical" evidence="1">
    <location>
        <begin position="12"/>
        <end position="29"/>
    </location>
</feature>
<reference evidence="2 3" key="1">
    <citation type="submission" date="2019-03" db="EMBL/GenBank/DDBJ databases">
        <title>The genome sequence of Nitrosococcus wardiae strain D1FHST reveals the archetypal metabolic capacity of ammonia-oxidizing Gammaproteobacteria.</title>
        <authorList>
            <person name="Wang L."/>
            <person name="Lim C.K."/>
            <person name="Hanson T.E."/>
            <person name="Dang H."/>
            <person name="Klotz M.G."/>
        </authorList>
    </citation>
    <scope>NUCLEOTIDE SEQUENCE [LARGE SCALE GENOMIC DNA]</scope>
    <source>
        <strain evidence="2 3">D1FHS</strain>
    </source>
</reference>
<sequence length="337" mass="39311">MTEQQYQAYELIFFSLAFAIVVFFHFYFRVEDWDWLLLSGILTALLGLWLVKFIPRKINHTLTRLFNRKVISLDSAQEDHLRKELKERAAIWATASGGLVGSAVLISFIIKNGLPYPAAQIPLTLFEAIGGYIVGRHLGIMASYGRLGHWLKRQGIRIQIKPGYPDGAVGLKPVGDFYFFQAMLLALPVLYLFLWWLMMPLWPRYEAWRNIYLGLLPVAITFEVIAFLVPVWFFHREMQKQKMQLLREADVLGQEINDVETTLIESQDPAQRELLKDRLSFMTKRYGEIEHMPTWPVNAKTWRYFFINNLTLILLPLLSEFIKMLVNPLIKIMNKLL</sequence>
<dbReference type="EMBL" id="CP038033">
    <property type="protein sequence ID" value="QBQ54973.1"/>
    <property type="molecule type" value="Genomic_DNA"/>
</dbReference>
<evidence type="ECO:0000313" key="2">
    <source>
        <dbReference type="EMBL" id="QBQ54973.1"/>
    </source>
</evidence>
<dbReference type="Proteomes" id="UP000294325">
    <property type="component" value="Chromosome"/>
</dbReference>
<protein>
    <submittedName>
        <fullName evidence="2">Uncharacterized protein</fullName>
    </submittedName>
</protein>
<dbReference type="RefSeq" id="WP_134358221.1">
    <property type="nucleotide sequence ID" value="NZ_CP038033.1"/>
</dbReference>
<feature type="transmembrane region" description="Helical" evidence="1">
    <location>
        <begin position="178"/>
        <end position="199"/>
    </location>
</feature>
<feature type="transmembrane region" description="Helical" evidence="1">
    <location>
        <begin position="211"/>
        <end position="233"/>
    </location>
</feature>
<feature type="transmembrane region" description="Helical" evidence="1">
    <location>
        <begin position="89"/>
        <end position="110"/>
    </location>
</feature>
<keyword evidence="1" id="KW-0812">Transmembrane</keyword>
<dbReference type="KEGG" id="nwr:E3U44_10945"/>
<proteinExistence type="predicted"/>
<feature type="transmembrane region" description="Helical" evidence="1">
    <location>
        <begin position="302"/>
        <end position="326"/>
    </location>
</feature>
<feature type="transmembrane region" description="Helical" evidence="1">
    <location>
        <begin position="35"/>
        <end position="54"/>
    </location>
</feature>
<evidence type="ECO:0000256" key="1">
    <source>
        <dbReference type="SAM" id="Phobius"/>
    </source>
</evidence>
<dbReference type="AlphaFoldDB" id="A0A4P7BXT5"/>
<keyword evidence="1" id="KW-0472">Membrane</keyword>
<organism evidence="2 3">
    <name type="scientific">Nitrosococcus wardiae</name>
    <dbReference type="NCBI Taxonomy" id="1814290"/>
    <lineage>
        <taxon>Bacteria</taxon>
        <taxon>Pseudomonadati</taxon>
        <taxon>Pseudomonadota</taxon>
        <taxon>Gammaproteobacteria</taxon>
        <taxon>Chromatiales</taxon>
        <taxon>Chromatiaceae</taxon>
        <taxon>Nitrosococcus</taxon>
    </lineage>
</organism>
<name>A0A4P7BXT5_9GAMM</name>